<sequence length="105" mass="12432">MEGLIVSEYLNSNPLTEQQTREFLEFARRDDRLFETLQRIGEICATDYMDRDYRQHQELEELGLFVSNFVIKYGRSRQMSATAIGFLKRAVEQDFSKDEERTPGR</sequence>
<dbReference type="EMBL" id="CP151762">
    <property type="protein sequence ID" value="WZU65010.1"/>
    <property type="molecule type" value="Genomic_DNA"/>
</dbReference>
<dbReference type="AlphaFoldDB" id="A0AAN0NIA6"/>
<evidence type="ECO:0000313" key="1">
    <source>
        <dbReference type="EMBL" id="WZU65010.1"/>
    </source>
</evidence>
<dbReference type="Proteomes" id="UP001451782">
    <property type="component" value="Chromosome"/>
</dbReference>
<organism evidence="1 2">
    <name type="scientific">Yoonia algicola</name>
    <dbReference type="NCBI Taxonomy" id="3137368"/>
    <lineage>
        <taxon>Bacteria</taxon>
        <taxon>Pseudomonadati</taxon>
        <taxon>Pseudomonadota</taxon>
        <taxon>Alphaproteobacteria</taxon>
        <taxon>Rhodobacterales</taxon>
        <taxon>Paracoccaceae</taxon>
        <taxon>Yoonia</taxon>
    </lineage>
</organism>
<reference evidence="1 2" key="1">
    <citation type="submission" date="2024-04" db="EMBL/GenBank/DDBJ databases">
        <title>Phylogenomic analyses of a clade within the roseobacter group suggest taxonomic reassignments of species of the genera Aestuariivita, Citreicella, Loktanella, Nautella, Pelagibaca, Ruegeria, Thalassobius, Thiobacimonas and Tropicibacter, and the proposal o.</title>
        <authorList>
            <person name="Jeon C.O."/>
        </authorList>
    </citation>
    <scope>NUCLEOTIDE SEQUENCE [LARGE SCALE GENOMIC DNA]</scope>
    <source>
        <strain evidence="1 2">G8-12</strain>
    </source>
</reference>
<proteinExistence type="predicted"/>
<accession>A0AAN0NIA6</accession>
<keyword evidence="2" id="KW-1185">Reference proteome</keyword>
<dbReference type="RefSeq" id="WP_342071363.1">
    <property type="nucleotide sequence ID" value="NZ_CP151762.1"/>
</dbReference>
<dbReference type="KEGG" id="yag:AABB28_07000"/>
<name>A0AAN0NIA6_9RHOB</name>
<protein>
    <submittedName>
        <fullName evidence="1">Uncharacterized protein</fullName>
    </submittedName>
</protein>
<evidence type="ECO:0000313" key="2">
    <source>
        <dbReference type="Proteomes" id="UP001451782"/>
    </source>
</evidence>
<gene>
    <name evidence="1" type="ORF">AABB28_07000</name>
</gene>